<name>A0A0E9UK78_ANGAN</name>
<accession>A0A0E9UK78</accession>
<proteinExistence type="predicted"/>
<organism evidence="1">
    <name type="scientific">Anguilla anguilla</name>
    <name type="common">European freshwater eel</name>
    <name type="synonym">Muraena anguilla</name>
    <dbReference type="NCBI Taxonomy" id="7936"/>
    <lineage>
        <taxon>Eukaryota</taxon>
        <taxon>Metazoa</taxon>
        <taxon>Chordata</taxon>
        <taxon>Craniata</taxon>
        <taxon>Vertebrata</taxon>
        <taxon>Euteleostomi</taxon>
        <taxon>Actinopterygii</taxon>
        <taxon>Neopterygii</taxon>
        <taxon>Teleostei</taxon>
        <taxon>Anguilliformes</taxon>
        <taxon>Anguillidae</taxon>
        <taxon>Anguilla</taxon>
    </lineage>
</organism>
<protein>
    <submittedName>
        <fullName evidence="1">Uncharacterized protein</fullName>
    </submittedName>
</protein>
<dbReference type="EMBL" id="GBXM01042360">
    <property type="protein sequence ID" value="JAH66217.1"/>
    <property type="molecule type" value="Transcribed_RNA"/>
</dbReference>
<evidence type="ECO:0000313" key="1">
    <source>
        <dbReference type="EMBL" id="JAH66217.1"/>
    </source>
</evidence>
<reference evidence="1" key="1">
    <citation type="submission" date="2014-11" db="EMBL/GenBank/DDBJ databases">
        <authorList>
            <person name="Amaro Gonzalez C."/>
        </authorList>
    </citation>
    <scope>NUCLEOTIDE SEQUENCE</scope>
</reference>
<dbReference type="AlphaFoldDB" id="A0A0E9UK78"/>
<reference evidence="1" key="2">
    <citation type="journal article" date="2015" name="Fish Shellfish Immunol.">
        <title>Early steps in the European eel (Anguilla anguilla)-Vibrio vulnificus interaction in the gills: Role of the RtxA13 toxin.</title>
        <authorList>
            <person name="Callol A."/>
            <person name="Pajuelo D."/>
            <person name="Ebbesson L."/>
            <person name="Teles M."/>
            <person name="MacKenzie S."/>
            <person name="Amaro C."/>
        </authorList>
    </citation>
    <scope>NUCLEOTIDE SEQUENCE</scope>
</reference>
<sequence length="30" mass="3565">MGLISVFEWKYFICCQKSNGETDVLSENHW</sequence>